<proteinExistence type="predicted"/>
<protein>
    <submittedName>
        <fullName evidence="1">Uncharacterized protein</fullName>
    </submittedName>
</protein>
<evidence type="ECO:0000313" key="2">
    <source>
        <dbReference type="Proteomes" id="UP001371456"/>
    </source>
</evidence>
<dbReference type="AlphaFoldDB" id="A0AAN8SRM6"/>
<gene>
    <name evidence="1" type="ORF">RDI58_029334</name>
</gene>
<evidence type="ECO:0000313" key="1">
    <source>
        <dbReference type="EMBL" id="KAK6774095.1"/>
    </source>
</evidence>
<keyword evidence="2" id="KW-1185">Reference proteome</keyword>
<accession>A0AAN8SRM6</accession>
<dbReference type="EMBL" id="JBANQN010000012">
    <property type="protein sequence ID" value="KAK6774095.1"/>
    <property type="molecule type" value="Genomic_DNA"/>
</dbReference>
<dbReference type="Proteomes" id="UP001371456">
    <property type="component" value="Unassembled WGS sequence"/>
</dbReference>
<name>A0AAN8SRM6_SOLBU</name>
<comment type="caution">
    <text evidence="1">The sequence shown here is derived from an EMBL/GenBank/DDBJ whole genome shotgun (WGS) entry which is preliminary data.</text>
</comment>
<reference evidence="1 2" key="1">
    <citation type="submission" date="2024-02" db="EMBL/GenBank/DDBJ databases">
        <title>de novo genome assembly of Solanum bulbocastanum strain 11H21.</title>
        <authorList>
            <person name="Hosaka A.J."/>
        </authorList>
    </citation>
    <scope>NUCLEOTIDE SEQUENCE [LARGE SCALE GENOMIC DNA]</scope>
    <source>
        <tissue evidence="1">Young leaves</tissue>
    </source>
</reference>
<organism evidence="1 2">
    <name type="scientific">Solanum bulbocastanum</name>
    <name type="common">Wild potato</name>
    <dbReference type="NCBI Taxonomy" id="147425"/>
    <lineage>
        <taxon>Eukaryota</taxon>
        <taxon>Viridiplantae</taxon>
        <taxon>Streptophyta</taxon>
        <taxon>Embryophyta</taxon>
        <taxon>Tracheophyta</taxon>
        <taxon>Spermatophyta</taxon>
        <taxon>Magnoliopsida</taxon>
        <taxon>eudicotyledons</taxon>
        <taxon>Gunneridae</taxon>
        <taxon>Pentapetalae</taxon>
        <taxon>asterids</taxon>
        <taxon>lamiids</taxon>
        <taxon>Solanales</taxon>
        <taxon>Solanaceae</taxon>
        <taxon>Solanoideae</taxon>
        <taxon>Solaneae</taxon>
        <taxon>Solanum</taxon>
    </lineage>
</organism>
<sequence>MMMSSFSLKPSLLSVQKASIARHQ</sequence>